<keyword evidence="2 5" id="KW-0812">Transmembrane</keyword>
<name>A0A6A6QA03_9PEZI</name>
<dbReference type="PANTHER" id="PTHR23241">
    <property type="entry name" value="LATE EMBRYOGENESIS ABUNDANT PLANTS LEA-RELATED"/>
    <property type="match status" value="1"/>
</dbReference>
<dbReference type="InterPro" id="IPR053009">
    <property type="entry name" value="Xanthocillin_Biosynth-Assoc"/>
</dbReference>
<feature type="non-terminal residue" evidence="7">
    <location>
        <position position="164"/>
    </location>
</feature>
<evidence type="ECO:0000256" key="2">
    <source>
        <dbReference type="ARBA" id="ARBA00022692"/>
    </source>
</evidence>
<gene>
    <name evidence="7" type="ORF">BU16DRAFT_443321</name>
</gene>
<dbReference type="EMBL" id="MU004200">
    <property type="protein sequence ID" value="KAF2488806.1"/>
    <property type="molecule type" value="Genomic_DNA"/>
</dbReference>
<evidence type="ECO:0000313" key="7">
    <source>
        <dbReference type="EMBL" id="KAF2488806.1"/>
    </source>
</evidence>
<feature type="domain" description="TMEM205-like" evidence="6">
    <location>
        <begin position="8"/>
        <end position="105"/>
    </location>
</feature>
<keyword evidence="3 5" id="KW-1133">Transmembrane helix</keyword>
<proteinExistence type="predicted"/>
<dbReference type="AlphaFoldDB" id="A0A6A6QA03"/>
<feature type="transmembrane region" description="Helical" evidence="5">
    <location>
        <begin position="74"/>
        <end position="92"/>
    </location>
</feature>
<feature type="non-terminal residue" evidence="7">
    <location>
        <position position="1"/>
    </location>
</feature>
<dbReference type="Pfam" id="PF13664">
    <property type="entry name" value="DUF4149"/>
    <property type="match status" value="1"/>
</dbReference>
<dbReference type="GO" id="GO:0016020">
    <property type="term" value="C:membrane"/>
    <property type="evidence" value="ECO:0007669"/>
    <property type="project" value="UniProtKB-SubCell"/>
</dbReference>
<feature type="transmembrane region" description="Helical" evidence="5">
    <location>
        <begin position="6"/>
        <end position="31"/>
    </location>
</feature>
<evidence type="ECO:0000256" key="3">
    <source>
        <dbReference type="ARBA" id="ARBA00022989"/>
    </source>
</evidence>
<evidence type="ECO:0000259" key="6">
    <source>
        <dbReference type="Pfam" id="PF13664"/>
    </source>
</evidence>
<protein>
    <recommendedName>
        <fullName evidence="6">TMEM205-like domain-containing protein</fullName>
    </recommendedName>
</protein>
<evidence type="ECO:0000256" key="5">
    <source>
        <dbReference type="SAM" id="Phobius"/>
    </source>
</evidence>
<accession>A0A6A6QA03</accession>
<comment type="subcellular location">
    <subcellularLocation>
        <location evidence="1">Membrane</location>
    </subcellularLocation>
</comment>
<feature type="transmembrane region" description="Helical" evidence="5">
    <location>
        <begin position="135"/>
        <end position="155"/>
    </location>
</feature>
<dbReference type="OrthoDB" id="1641132at2759"/>
<dbReference type="PANTHER" id="PTHR23241:SF102">
    <property type="entry name" value="LD23009P"/>
    <property type="match status" value="1"/>
</dbReference>
<evidence type="ECO:0000256" key="1">
    <source>
        <dbReference type="ARBA" id="ARBA00004370"/>
    </source>
</evidence>
<keyword evidence="8" id="KW-1185">Reference proteome</keyword>
<dbReference type="InterPro" id="IPR025423">
    <property type="entry name" value="TMEM205-like"/>
</dbReference>
<organism evidence="7 8">
    <name type="scientific">Lophium mytilinum</name>
    <dbReference type="NCBI Taxonomy" id="390894"/>
    <lineage>
        <taxon>Eukaryota</taxon>
        <taxon>Fungi</taxon>
        <taxon>Dikarya</taxon>
        <taxon>Ascomycota</taxon>
        <taxon>Pezizomycotina</taxon>
        <taxon>Dothideomycetes</taxon>
        <taxon>Pleosporomycetidae</taxon>
        <taxon>Mytilinidiales</taxon>
        <taxon>Mytilinidiaceae</taxon>
        <taxon>Lophium</taxon>
    </lineage>
</organism>
<keyword evidence="4 5" id="KW-0472">Membrane</keyword>
<feature type="transmembrane region" description="Helical" evidence="5">
    <location>
        <begin position="43"/>
        <end position="62"/>
    </location>
</feature>
<dbReference type="Proteomes" id="UP000799750">
    <property type="component" value="Unassembled WGS sequence"/>
</dbReference>
<sequence length="164" mass="18178">LAPYHFFTYATLLGTSLYQTFVMTKVCYNALPRRAFTTLNKHVFPAYFQGQTLLLALTAATFPPYGLLSLGRSVADLAPLALAASMAALNLVKYGPATQRAMVERGWQETRDGKEASDPDVSDEMRVRKKAFSHYHAMSIHLNLVAIGATVWYGVRLAAKLDFE</sequence>
<evidence type="ECO:0000256" key="4">
    <source>
        <dbReference type="ARBA" id="ARBA00023136"/>
    </source>
</evidence>
<evidence type="ECO:0000313" key="8">
    <source>
        <dbReference type="Proteomes" id="UP000799750"/>
    </source>
</evidence>
<reference evidence="7" key="1">
    <citation type="journal article" date="2020" name="Stud. Mycol.">
        <title>101 Dothideomycetes genomes: a test case for predicting lifestyles and emergence of pathogens.</title>
        <authorList>
            <person name="Haridas S."/>
            <person name="Albert R."/>
            <person name="Binder M."/>
            <person name="Bloem J."/>
            <person name="Labutti K."/>
            <person name="Salamov A."/>
            <person name="Andreopoulos B."/>
            <person name="Baker S."/>
            <person name="Barry K."/>
            <person name="Bills G."/>
            <person name="Bluhm B."/>
            <person name="Cannon C."/>
            <person name="Castanera R."/>
            <person name="Culley D."/>
            <person name="Daum C."/>
            <person name="Ezra D."/>
            <person name="Gonzalez J."/>
            <person name="Henrissat B."/>
            <person name="Kuo A."/>
            <person name="Liang C."/>
            <person name="Lipzen A."/>
            <person name="Lutzoni F."/>
            <person name="Magnuson J."/>
            <person name="Mondo S."/>
            <person name="Nolan M."/>
            <person name="Ohm R."/>
            <person name="Pangilinan J."/>
            <person name="Park H.-J."/>
            <person name="Ramirez L."/>
            <person name="Alfaro M."/>
            <person name="Sun H."/>
            <person name="Tritt A."/>
            <person name="Yoshinaga Y."/>
            <person name="Zwiers L.-H."/>
            <person name="Turgeon B."/>
            <person name="Goodwin S."/>
            <person name="Spatafora J."/>
            <person name="Crous P."/>
            <person name="Grigoriev I."/>
        </authorList>
    </citation>
    <scope>NUCLEOTIDE SEQUENCE</scope>
    <source>
        <strain evidence="7">CBS 269.34</strain>
    </source>
</reference>